<evidence type="ECO:0000313" key="2">
    <source>
        <dbReference type="EMBL" id="SRX95178.1"/>
    </source>
</evidence>
<organism evidence="2 3">
    <name type="scientific">Mycobacterium shimoidei</name>
    <dbReference type="NCBI Taxonomy" id="29313"/>
    <lineage>
        <taxon>Bacteria</taxon>
        <taxon>Bacillati</taxon>
        <taxon>Actinomycetota</taxon>
        <taxon>Actinomycetes</taxon>
        <taxon>Mycobacteriales</taxon>
        <taxon>Mycobacteriaceae</taxon>
        <taxon>Mycobacterium</taxon>
    </lineage>
</organism>
<dbReference type="EMBL" id="UEGW01000001">
    <property type="protein sequence ID" value="SRX95178.1"/>
    <property type="molecule type" value="Genomic_DNA"/>
</dbReference>
<dbReference type="AlphaFoldDB" id="A0A375Z1Z8"/>
<protein>
    <recommendedName>
        <fullName evidence="1">NAD-dependent epimerase/dehydratase domain-containing protein</fullName>
    </recommendedName>
</protein>
<dbReference type="Gene3D" id="3.40.50.720">
    <property type="entry name" value="NAD(P)-binding Rossmann-like Domain"/>
    <property type="match status" value="1"/>
</dbReference>
<evidence type="ECO:0000313" key="3">
    <source>
        <dbReference type="Proteomes" id="UP000252015"/>
    </source>
</evidence>
<dbReference type="SUPFAM" id="SSF51735">
    <property type="entry name" value="NAD(P)-binding Rossmann-fold domains"/>
    <property type="match status" value="1"/>
</dbReference>
<name>A0A375Z1Z8_MYCSH</name>
<reference evidence="2 3" key="1">
    <citation type="submission" date="2018-05" db="EMBL/GenBank/DDBJ databases">
        <authorList>
            <consortium name="IHU Genomes"/>
        </authorList>
    </citation>
    <scope>NUCLEOTIDE SEQUENCE [LARGE SCALE GENOMIC DNA]</scope>
    <source>
        <strain evidence="2 3">P7336</strain>
    </source>
</reference>
<feature type="domain" description="NAD-dependent epimerase/dehydratase" evidence="1">
    <location>
        <begin position="5"/>
        <end position="103"/>
    </location>
</feature>
<dbReference type="InterPro" id="IPR001509">
    <property type="entry name" value="Epimerase_deHydtase"/>
</dbReference>
<dbReference type="Proteomes" id="UP000252015">
    <property type="component" value="Unassembled WGS sequence"/>
</dbReference>
<keyword evidence="3" id="KW-1185">Reference proteome</keyword>
<gene>
    <name evidence="2" type="ORF">MSP7336_03442</name>
</gene>
<dbReference type="PANTHER" id="PTHR43615">
    <property type="entry name" value="PHOSPHOENOLPYRUVATE SYNTHASE-RELATED"/>
    <property type="match status" value="1"/>
</dbReference>
<dbReference type="PANTHER" id="PTHR43615:SF1">
    <property type="entry name" value="PPDK_N DOMAIN-CONTAINING PROTEIN"/>
    <property type="match status" value="1"/>
</dbReference>
<sequence>MALRILVTGVTTAVGRAVARQLLASGHTVIGIAPDPHDNLDPDVDFVCAPLGGSLLQQLADEAHVVLHLAPIEPAAPGSAGINGLVHVAHAAARSGARLVFPSQAAGQPELYQQAETLVSTGWAPSLIVRMAPLVGRPLDWAVCRTATSLMRSSDWLHPVRLLHIDDLIRFLVLAVTANTTGAVDLGTPDTTNVVVARHLLRTVAQTTRASRPATWAQLTPHMDMSALQEDWVFDFGWSAADAIADTARGLIGRKLDAGGALEVPGHLPLPHEVKVRSRSPDDGATLLCAAPDGLEGEFDDRIDPRFPVFSAATLADVLPGPLTPMSLDVQLSGLRSANRVIGQVIALGDVVAAEWGNRAIAVFGHRPYVGVSAIAIAASQLPGWDERAVVDRLLRNAPVDELLPLGRPPLAGGVLGSAAKALVMTRALAVLRHLKTQTQAYRAAATAEHLDAAALTGLPEASLQVRARLLRDRIHQGWGLTALWLIDTGVTAATLERAGSPAPVTGIDAMLKSGRVAAETAALAAALQHDASACALAHDGNLDGIRAQSPRVADGVDAALKRMAHRGPGEAELANPTFGDDPSMLLTAAAQMATTLNSDETPADASAPKPAERIATTALVSGEMAHDTTMRFTHELRTTLRELGTRWVAADIIDVVDDVYYLTCDEVLTMPGDARLRVKRRRAERDRLQALRLPEVIDHRWQPLDTN</sequence>
<evidence type="ECO:0000259" key="1">
    <source>
        <dbReference type="Pfam" id="PF01370"/>
    </source>
</evidence>
<dbReference type="Pfam" id="PF01370">
    <property type="entry name" value="Epimerase"/>
    <property type="match status" value="1"/>
</dbReference>
<dbReference type="STRING" id="29313.BHQ16_10915"/>
<dbReference type="InterPro" id="IPR051549">
    <property type="entry name" value="PEP_Utilizing_Enz"/>
</dbReference>
<proteinExistence type="predicted"/>
<dbReference type="NCBIfam" id="NF008972">
    <property type="entry name" value="PRK12320.1"/>
    <property type="match status" value="1"/>
</dbReference>
<accession>A0A375Z1Z8</accession>
<dbReference type="InterPro" id="IPR036291">
    <property type="entry name" value="NAD(P)-bd_dom_sf"/>
</dbReference>